<dbReference type="Proteomes" id="UP000276133">
    <property type="component" value="Unassembled WGS sequence"/>
</dbReference>
<evidence type="ECO:0000313" key="1">
    <source>
        <dbReference type="EMBL" id="RMZ98785.1"/>
    </source>
</evidence>
<evidence type="ECO:0000313" key="2">
    <source>
        <dbReference type="Proteomes" id="UP000276133"/>
    </source>
</evidence>
<comment type="caution">
    <text evidence="1">The sequence shown here is derived from an EMBL/GenBank/DDBJ whole genome shotgun (WGS) entry which is preliminary data.</text>
</comment>
<accession>A0A3M7PI40</accession>
<sequence>MFSDSSQYKCRCFLTKKTYLKHSHFVLIKNKQVEAVYHPSQQLRLSCHCNLRVFLMLKRQSVVLLVQHRAIKVKV</sequence>
<dbReference type="AlphaFoldDB" id="A0A3M7PI40"/>
<dbReference type="EMBL" id="REGN01010561">
    <property type="protein sequence ID" value="RMZ98785.1"/>
    <property type="molecule type" value="Genomic_DNA"/>
</dbReference>
<gene>
    <name evidence="1" type="ORF">BpHYR1_021388</name>
</gene>
<name>A0A3M7PI40_BRAPC</name>
<proteinExistence type="predicted"/>
<organism evidence="1 2">
    <name type="scientific">Brachionus plicatilis</name>
    <name type="common">Marine rotifer</name>
    <name type="synonym">Brachionus muelleri</name>
    <dbReference type="NCBI Taxonomy" id="10195"/>
    <lineage>
        <taxon>Eukaryota</taxon>
        <taxon>Metazoa</taxon>
        <taxon>Spiralia</taxon>
        <taxon>Gnathifera</taxon>
        <taxon>Rotifera</taxon>
        <taxon>Eurotatoria</taxon>
        <taxon>Monogononta</taxon>
        <taxon>Pseudotrocha</taxon>
        <taxon>Ploima</taxon>
        <taxon>Brachionidae</taxon>
        <taxon>Brachionus</taxon>
    </lineage>
</organism>
<keyword evidence="2" id="KW-1185">Reference proteome</keyword>
<protein>
    <submittedName>
        <fullName evidence="1">Uncharacterized protein</fullName>
    </submittedName>
</protein>
<reference evidence="1 2" key="1">
    <citation type="journal article" date="2018" name="Sci. Rep.">
        <title>Genomic signatures of local adaptation to the degree of environmental predictability in rotifers.</title>
        <authorList>
            <person name="Franch-Gras L."/>
            <person name="Hahn C."/>
            <person name="Garcia-Roger E.M."/>
            <person name="Carmona M.J."/>
            <person name="Serra M."/>
            <person name="Gomez A."/>
        </authorList>
    </citation>
    <scope>NUCLEOTIDE SEQUENCE [LARGE SCALE GENOMIC DNA]</scope>
    <source>
        <strain evidence="1">HYR1</strain>
    </source>
</reference>